<evidence type="ECO:0000313" key="3">
    <source>
        <dbReference type="WBParaSite" id="PDA_v2.g31030.t1"/>
    </source>
</evidence>
<dbReference type="Proteomes" id="UP000887578">
    <property type="component" value="Unplaced"/>
</dbReference>
<organism evidence="2 3">
    <name type="scientific">Panagrolaimus davidi</name>
    <dbReference type="NCBI Taxonomy" id="227884"/>
    <lineage>
        <taxon>Eukaryota</taxon>
        <taxon>Metazoa</taxon>
        <taxon>Ecdysozoa</taxon>
        <taxon>Nematoda</taxon>
        <taxon>Chromadorea</taxon>
        <taxon>Rhabditida</taxon>
        <taxon>Tylenchina</taxon>
        <taxon>Panagrolaimomorpha</taxon>
        <taxon>Panagrolaimoidea</taxon>
        <taxon>Panagrolaimidae</taxon>
        <taxon>Panagrolaimus</taxon>
    </lineage>
</organism>
<reference evidence="3" key="1">
    <citation type="submission" date="2022-11" db="UniProtKB">
        <authorList>
            <consortium name="WormBaseParasite"/>
        </authorList>
    </citation>
    <scope>IDENTIFICATION</scope>
</reference>
<feature type="compositionally biased region" description="Polar residues" evidence="1">
    <location>
        <begin position="122"/>
        <end position="136"/>
    </location>
</feature>
<evidence type="ECO:0000256" key="1">
    <source>
        <dbReference type="SAM" id="MobiDB-lite"/>
    </source>
</evidence>
<protein>
    <submittedName>
        <fullName evidence="3">PB1 domain-containing protein</fullName>
    </submittedName>
</protein>
<dbReference type="WBParaSite" id="PDA_v2.g31030.t1">
    <property type="protein sequence ID" value="PDA_v2.g31030.t1"/>
    <property type="gene ID" value="PDA_v2.g31030"/>
</dbReference>
<feature type="compositionally biased region" description="Low complexity" evidence="1">
    <location>
        <begin position="140"/>
        <end position="155"/>
    </location>
</feature>
<feature type="compositionally biased region" description="Low complexity" evidence="1">
    <location>
        <begin position="164"/>
        <end position="174"/>
    </location>
</feature>
<feature type="region of interest" description="Disordered" evidence="1">
    <location>
        <begin position="111"/>
        <end position="199"/>
    </location>
</feature>
<name>A0A914QGM6_9BILA</name>
<evidence type="ECO:0000313" key="2">
    <source>
        <dbReference type="Proteomes" id="UP000887578"/>
    </source>
</evidence>
<sequence>MGIFSDTVKVQWKHFGHKYKLSLTKEDINSEDVFEILMKKVNTECPNFEGLIACLDYNNRQLIIKNDADLRKALENRKDKLKIYTTLQERGSLPTVDYIGNRVCRSYSVPPKGCQVSPPVQPTSATNNPETEQASESPDAAAAAAGATPATAAAASPRQHTPLSRGNRSNSSFMRRNRHSFRSGLPPPTSASHTGYTPMPHPMGYHQSYSSYNNAPGGVPPINMMLNHVLTGGRYPPLHPAYGSRPFIF</sequence>
<keyword evidence="2" id="KW-1185">Reference proteome</keyword>
<proteinExistence type="predicted"/>
<dbReference type="AlphaFoldDB" id="A0A914QGM6"/>
<accession>A0A914QGM6</accession>